<dbReference type="FunFam" id="3.40.50.300:FF:000014">
    <property type="entry name" value="DNA polymerase III subunit gamma/tau"/>
    <property type="match status" value="1"/>
</dbReference>
<dbReference type="Gene3D" id="1.10.8.60">
    <property type="match status" value="1"/>
</dbReference>
<comment type="function">
    <text evidence="11">DNA polymerase III is a complex, multichain enzyme responsible for most of the replicative synthesis in bacteria. This DNA polymerase also exhibits 3' to 5' exonuclease activity.</text>
</comment>
<reference evidence="14" key="1">
    <citation type="journal article" date="2014" name="Int. J. Syst. Evol. Microbiol.">
        <title>Complete genome sequence of Corynebacterium casei LMG S-19264T (=DSM 44701T), isolated from a smear-ripened cheese.</title>
        <authorList>
            <consortium name="US DOE Joint Genome Institute (JGI-PGF)"/>
            <person name="Walter F."/>
            <person name="Albersmeier A."/>
            <person name="Kalinowski J."/>
            <person name="Ruckert C."/>
        </authorList>
    </citation>
    <scope>NUCLEOTIDE SEQUENCE</scope>
    <source>
        <strain evidence="14">CGMCC 1.12181</strain>
    </source>
</reference>
<dbReference type="NCBIfam" id="NF004046">
    <property type="entry name" value="PRK05563.1"/>
    <property type="match status" value="1"/>
</dbReference>
<dbReference type="InterPro" id="IPR022754">
    <property type="entry name" value="DNA_pol_III_gamma-3"/>
</dbReference>
<evidence type="ECO:0000256" key="10">
    <source>
        <dbReference type="ARBA" id="ARBA00049244"/>
    </source>
</evidence>
<dbReference type="NCBIfam" id="TIGR02397">
    <property type="entry name" value="dnaX_nterm"/>
    <property type="match status" value="1"/>
</dbReference>
<sequence length="542" mass="61151">MTYQVLARKHRPQNFKQVVGQEHVVQALVNGLDNNRLHHAFLFTGTRGVGKTTLARVLAKSLNCLEGVSSEPCGKCAHCLEIQQGDFIDLIEVDAASRTGVDDTRSLLDNVSYAPNKGQFKIYLIDEVHMFSKSSFNALLKTLEEPPEHVKFLLATTEPEKLPITVLSRCLQFNLKRLTEKQISDYLADILQREALEFEDKALKLVARMADGSMRDALSLLDQSLAFGGNKLNYDEVRTMLGTVEQSHVVELLQMIMHDNKSAVVEKLDWFHAMSTDYSQLLDELSRLLHEISLTQSLNKVTGGGAFEVAVLKKLADQLNPEQLQLYYQFVVVGLQQMRSVPDKKISFEMTIIRMLDFDLTSDDGHSTSDKNQNTDNAKSTAQTQHAVSDSFDTSAENNRNKPNQIESEPNPTSAVVNLSALTNDNWPQIFKDLPVKGMVRELARNLMVLENKNNTIIFAIDAAVESFKKPKLLDKLNHALAIEQQSYRVEYCVRDEVDSVAKKQAQKDKQTKQRRQQHKDPVVEALKQRFDATIINQKTGH</sequence>
<evidence type="ECO:0000313" key="14">
    <source>
        <dbReference type="EMBL" id="GGF83163.1"/>
    </source>
</evidence>
<evidence type="ECO:0000313" key="15">
    <source>
        <dbReference type="Proteomes" id="UP000605253"/>
    </source>
</evidence>
<feature type="region of interest" description="Disordered" evidence="12">
    <location>
        <begin position="364"/>
        <end position="412"/>
    </location>
</feature>
<keyword evidence="2 11" id="KW-0808">Transferase</keyword>
<dbReference type="InterPro" id="IPR001270">
    <property type="entry name" value="ClpA/B"/>
</dbReference>
<comment type="subunit">
    <text evidence="11">DNA polymerase III contains a core (composed of alpha, epsilon and theta chains) that associates with a tau subunit. This core dimerizes to form the POLIII' complex. PolIII' associates with the gamma complex (composed of gamma, delta, delta', psi and chi chains) and with the beta chain to form the complete DNA polymerase III complex.</text>
</comment>
<evidence type="ECO:0000256" key="1">
    <source>
        <dbReference type="ARBA" id="ARBA00006360"/>
    </source>
</evidence>
<dbReference type="EMBL" id="BMEO01000001">
    <property type="protein sequence ID" value="GGF83163.1"/>
    <property type="molecule type" value="Genomic_DNA"/>
</dbReference>
<dbReference type="GO" id="GO:0005524">
    <property type="term" value="F:ATP binding"/>
    <property type="evidence" value="ECO:0007669"/>
    <property type="project" value="UniProtKB-KW"/>
</dbReference>
<dbReference type="InterPro" id="IPR045085">
    <property type="entry name" value="HLD_clamp_pol_III_gamma_tau"/>
</dbReference>
<dbReference type="Gene3D" id="3.30.300.150">
    <property type="entry name" value="DNA polymerase III, tau subunit, domain V"/>
    <property type="match status" value="1"/>
</dbReference>
<dbReference type="Pfam" id="PF12170">
    <property type="entry name" value="DNA_pol3_tau_5"/>
    <property type="match status" value="1"/>
</dbReference>
<dbReference type="PRINTS" id="PR00300">
    <property type="entry name" value="CLPPROTEASEA"/>
</dbReference>
<dbReference type="AlphaFoldDB" id="A0A917CBY3"/>
<dbReference type="CDD" id="cd18137">
    <property type="entry name" value="HLD_clamp_pol_III_gamma_tau"/>
    <property type="match status" value="1"/>
</dbReference>
<dbReference type="Pfam" id="PF12169">
    <property type="entry name" value="DNA_pol3_gamma3"/>
    <property type="match status" value="1"/>
</dbReference>
<dbReference type="GO" id="GO:0046872">
    <property type="term" value="F:metal ion binding"/>
    <property type="evidence" value="ECO:0007669"/>
    <property type="project" value="UniProtKB-KW"/>
</dbReference>
<dbReference type="PANTHER" id="PTHR11669:SF0">
    <property type="entry name" value="PROTEIN STICHEL-LIKE 2"/>
    <property type="match status" value="1"/>
</dbReference>
<dbReference type="PANTHER" id="PTHR11669">
    <property type="entry name" value="REPLICATION FACTOR C / DNA POLYMERASE III GAMMA-TAU SUBUNIT"/>
    <property type="match status" value="1"/>
</dbReference>
<evidence type="ECO:0000259" key="13">
    <source>
        <dbReference type="SMART" id="SM00382"/>
    </source>
</evidence>
<dbReference type="InterPro" id="IPR021029">
    <property type="entry name" value="DNA_pol_III_tau_dom-5"/>
</dbReference>
<evidence type="ECO:0000256" key="8">
    <source>
        <dbReference type="ARBA" id="ARBA00022840"/>
    </source>
</evidence>
<evidence type="ECO:0000256" key="3">
    <source>
        <dbReference type="ARBA" id="ARBA00022695"/>
    </source>
</evidence>
<dbReference type="Proteomes" id="UP000605253">
    <property type="component" value="Unassembled WGS sequence"/>
</dbReference>
<dbReference type="Gene3D" id="1.20.272.10">
    <property type="match status" value="1"/>
</dbReference>
<dbReference type="GO" id="GO:0009360">
    <property type="term" value="C:DNA polymerase III complex"/>
    <property type="evidence" value="ECO:0007669"/>
    <property type="project" value="InterPro"/>
</dbReference>
<keyword evidence="6 11" id="KW-0547">Nucleotide-binding</keyword>
<evidence type="ECO:0000256" key="11">
    <source>
        <dbReference type="RuleBase" id="RU364063"/>
    </source>
</evidence>
<organism evidence="14 15">
    <name type="scientific">Marinicella pacifica</name>
    <dbReference type="NCBI Taxonomy" id="1171543"/>
    <lineage>
        <taxon>Bacteria</taxon>
        <taxon>Pseudomonadati</taxon>
        <taxon>Pseudomonadota</taxon>
        <taxon>Gammaproteobacteria</taxon>
        <taxon>Lysobacterales</taxon>
        <taxon>Marinicellaceae</taxon>
        <taxon>Marinicella</taxon>
    </lineage>
</organism>
<dbReference type="RefSeq" id="WP_188363622.1">
    <property type="nucleotide sequence ID" value="NZ_BAABJF010000011.1"/>
</dbReference>
<dbReference type="InterPro" id="IPR038249">
    <property type="entry name" value="PolIII_tau_V_sf"/>
</dbReference>
<dbReference type="InterPro" id="IPR003593">
    <property type="entry name" value="AAA+_ATPase"/>
</dbReference>
<dbReference type="EC" id="2.7.7.7" evidence="11"/>
<dbReference type="CDD" id="cd00009">
    <property type="entry name" value="AAA"/>
    <property type="match status" value="1"/>
</dbReference>
<protein>
    <recommendedName>
        <fullName evidence="11">DNA polymerase III subunit gamma/tau</fullName>
        <ecNumber evidence="11">2.7.7.7</ecNumber>
    </recommendedName>
</protein>
<dbReference type="InterPro" id="IPR027417">
    <property type="entry name" value="P-loop_NTPase"/>
</dbReference>
<dbReference type="Pfam" id="PF13177">
    <property type="entry name" value="DNA_pol3_delta2"/>
    <property type="match status" value="1"/>
</dbReference>
<dbReference type="InterPro" id="IPR012763">
    <property type="entry name" value="DNA_pol_III_sug/sutau_N"/>
</dbReference>
<keyword evidence="7" id="KW-0862">Zinc</keyword>
<accession>A0A917CBY3</accession>
<comment type="caution">
    <text evidence="14">The sequence shown here is derived from an EMBL/GenBank/DDBJ whole genome shotgun (WGS) entry which is preliminary data.</text>
</comment>
<dbReference type="InterPro" id="IPR008921">
    <property type="entry name" value="DNA_pol3_clamp-load_cplx_C"/>
</dbReference>
<evidence type="ECO:0000256" key="7">
    <source>
        <dbReference type="ARBA" id="ARBA00022833"/>
    </source>
</evidence>
<evidence type="ECO:0000256" key="12">
    <source>
        <dbReference type="SAM" id="MobiDB-lite"/>
    </source>
</evidence>
<comment type="similarity">
    <text evidence="1 11">Belongs to the DnaX/STICHEL family.</text>
</comment>
<gene>
    <name evidence="11" type="primary">dnaX</name>
    <name evidence="14" type="ORF">GCM10011365_00090</name>
</gene>
<feature type="compositionally biased region" description="Polar residues" evidence="12">
    <location>
        <begin position="370"/>
        <end position="412"/>
    </location>
</feature>
<keyword evidence="3 11" id="KW-0548">Nucleotidyltransferase</keyword>
<dbReference type="Pfam" id="PF22608">
    <property type="entry name" value="DNAX_ATPase_lid"/>
    <property type="match status" value="1"/>
</dbReference>
<dbReference type="SMART" id="SM00382">
    <property type="entry name" value="AAA"/>
    <property type="match status" value="1"/>
</dbReference>
<evidence type="ECO:0000256" key="4">
    <source>
        <dbReference type="ARBA" id="ARBA00022705"/>
    </source>
</evidence>
<dbReference type="NCBIfam" id="NF005942">
    <property type="entry name" value="PRK07994.1"/>
    <property type="match status" value="1"/>
</dbReference>
<dbReference type="SUPFAM" id="SSF52540">
    <property type="entry name" value="P-loop containing nucleoside triphosphate hydrolases"/>
    <property type="match status" value="1"/>
</dbReference>
<keyword evidence="15" id="KW-1185">Reference proteome</keyword>
<evidence type="ECO:0000256" key="6">
    <source>
        <dbReference type="ARBA" id="ARBA00022741"/>
    </source>
</evidence>
<name>A0A917CBY3_9GAMM</name>
<dbReference type="Gene3D" id="3.40.50.300">
    <property type="entry name" value="P-loop containing nucleotide triphosphate hydrolases"/>
    <property type="match status" value="1"/>
</dbReference>
<keyword evidence="8 11" id="KW-0067">ATP-binding</keyword>
<evidence type="ECO:0000256" key="9">
    <source>
        <dbReference type="ARBA" id="ARBA00022932"/>
    </source>
</evidence>
<dbReference type="SUPFAM" id="SSF48019">
    <property type="entry name" value="post-AAA+ oligomerization domain-like"/>
    <property type="match status" value="1"/>
</dbReference>
<dbReference type="GO" id="GO:0003887">
    <property type="term" value="F:DNA-directed DNA polymerase activity"/>
    <property type="evidence" value="ECO:0007669"/>
    <property type="project" value="UniProtKB-KW"/>
</dbReference>
<keyword evidence="5" id="KW-0479">Metal-binding</keyword>
<dbReference type="GO" id="GO:0003677">
    <property type="term" value="F:DNA binding"/>
    <property type="evidence" value="ECO:0007669"/>
    <property type="project" value="InterPro"/>
</dbReference>
<comment type="catalytic activity">
    <reaction evidence="10 11">
        <text>DNA(n) + a 2'-deoxyribonucleoside 5'-triphosphate = DNA(n+1) + diphosphate</text>
        <dbReference type="Rhea" id="RHEA:22508"/>
        <dbReference type="Rhea" id="RHEA-COMP:17339"/>
        <dbReference type="Rhea" id="RHEA-COMP:17340"/>
        <dbReference type="ChEBI" id="CHEBI:33019"/>
        <dbReference type="ChEBI" id="CHEBI:61560"/>
        <dbReference type="ChEBI" id="CHEBI:173112"/>
        <dbReference type="EC" id="2.7.7.7"/>
    </reaction>
</comment>
<proteinExistence type="inferred from homology"/>
<evidence type="ECO:0000256" key="5">
    <source>
        <dbReference type="ARBA" id="ARBA00022723"/>
    </source>
</evidence>
<dbReference type="FunFam" id="1.10.8.60:FF:000013">
    <property type="entry name" value="DNA polymerase III subunit gamma/tau"/>
    <property type="match status" value="1"/>
</dbReference>
<keyword evidence="9 11" id="KW-0239">DNA-directed DNA polymerase</keyword>
<feature type="domain" description="AAA+ ATPase" evidence="13">
    <location>
        <begin position="37"/>
        <end position="179"/>
    </location>
</feature>
<evidence type="ECO:0000256" key="2">
    <source>
        <dbReference type="ARBA" id="ARBA00022679"/>
    </source>
</evidence>
<dbReference type="InterPro" id="IPR050238">
    <property type="entry name" value="DNA_Rep/Repair_Clamp_Loader"/>
</dbReference>
<dbReference type="GO" id="GO:0006261">
    <property type="term" value="P:DNA-templated DNA replication"/>
    <property type="evidence" value="ECO:0007669"/>
    <property type="project" value="TreeGrafter"/>
</dbReference>
<keyword evidence="4 11" id="KW-0235">DNA replication</keyword>
<reference evidence="14" key="2">
    <citation type="submission" date="2020-09" db="EMBL/GenBank/DDBJ databases">
        <authorList>
            <person name="Sun Q."/>
            <person name="Zhou Y."/>
        </authorList>
    </citation>
    <scope>NUCLEOTIDE SEQUENCE</scope>
    <source>
        <strain evidence="14">CGMCC 1.12181</strain>
    </source>
</reference>